<keyword evidence="4" id="KW-1185">Reference proteome</keyword>
<dbReference type="EMBL" id="EQ999977">
    <property type="protein sequence ID" value="EEQ89558.2"/>
    <property type="molecule type" value="Genomic_DNA"/>
</dbReference>
<feature type="domain" description="Protein kinase" evidence="2">
    <location>
        <begin position="50"/>
        <end position="343"/>
    </location>
</feature>
<keyword evidence="1" id="KW-0732">Signal</keyword>
<keyword evidence="3" id="KW-0808">Transferase</keyword>
<reference evidence="4" key="1">
    <citation type="journal article" date="2015" name="PLoS Genet.">
        <title>The dynamic genome and transcriptome of the human fungal pathogen Blastomyces and close relative Emmonsia.</title>
        <authorList>
            <person name="Munoz J.F."/>
            <person name="Gauthier G.M."/>
            <person name="Desjardins C.A."/>
            <person name="Gallo J.E."/>
            <person name="Holder J."/>
            <person name="Sullivan T.D."/>
            <person name="Marty A.J."/>
            <person name="Carmen J.C."/>
            <person name="Chen Z."/>
            <person name="Ding L."/>
            <person name="Gujja S."/>
            <person name="Magrini V."/>
            <person name="Misas E."/>
            <person name="Mitreva M."/>
            <person name="Priest M."/>
            <person name="Saif S."/>
            <person name="Whiston E.A."/>
            <person name="Young S."/>
            <person name="Zeng Q."/>
            <person name="Goldman W.E."/>
            <person name="Mardis E.R."/>
            <person name="Taylor J.W."/>
            <person name="McEwen J.G."/>
            <person name="Clay O.K."/>
            <person name="Klein B.S."/>
            <person name="Cuomo C.A."/>
        </authorList>
    </citation>
    <scope>NUCLEOTIDE SEQUENCE [LARGE SCALE GENOMIC DNA]</scope>
    <source>
        <strain evidence="4">ER-3 / ATCC MYA-2586</strain>
    </source>
</reference>
<proteinExistence type="predicted"/>
<dbReference type="GeneID" id="69026785"/>
<evidence type="ECO:0000313" key="4">
    <source>
        <dbReference type="Proteomes" id="UP000002039"/>
    </source>
</evidence>
<protein>
    <submittedName>
        <fullName evidence="3">Serine/threonine protein kinase</fullName>
    </submittedName>
</protein>
<dbReference type="Proteomes" id="UP000002039">
    <property type="component" value="Unassembled WGS sequence"/>
</dbReference>
<evidence type="ECO:0000256" key="1">
    <source>
        <dbReference type="SAM" id="SignalP"/>
    </source>
</evidence>
<keyword evidence="3" id="KW-0418">Kinase</keyword>
<keyword evidence="3" id="KW-0723">Serine/threonine-protein kinase</keyword>
<organism evidence="3 4">
    <name type="scientific">Ajellomyces dermatitidis (strain ER-3 / ATCC MYA-2586)</name>
    <name type="common">Blastomyces dermatitidis</name>
    <dbReference type="NCBI Taxonomy" id="559297"/>
    <lineage>
        <taxon>Eukaryota</taxon>
        <taxon>Fungi</taxon>
        <taxon>Dikarya</taxon>
        <taxon>Ascomycota</taxon>
        <taxon>Pezizomycotina</taxon>
        <taxon>Eurotiomycetes</taxon>
        <taxon>Eurotiomycetidae</taxon>
        <taxon>Onygenales</taxon>
        <taxon>Ajellomycetaceae</taxon>
        <taxon>Blastomyces</taxon>
    </lineage>
</organism>
<dbReference type="RefSeq" id="XP_045276455.1">
    <property type="nucleotide sequence ID" value="XM_045420325.1"/>
</dbReference>
<dbReference type="PANTHER" id="PTHR44329:SF140">
    <property type="entry name" value="INACTIVE PROTEIN TYROSINE KINASE PTKL"/>
    <property type="match status" value="1"/>
</dbReference>
<gene>
    <name evidence="3" type="ORF">BDCG_04678</name>
</gene>
<dbReference type="InterPro" id="IPR051681">
    <property type="entry name" value="Ser/Thr_Kinases-Pseudokinases"/>
</dbReference>
<dbReference type="Gene3D" id="1.10.510.10">
    <property type="entry name" value="Transferase(Phosphotransferase) domain 1"/>
    <property type="match status" value="1"/>
</dbReference>
<dbReference type="Pfam" id="PF00069">
    <property type="entry name" value="Pkinase"/>
    <property type="match status" value="1"/>
</dbReference>
<feature type="chain" id="PRO_5046215739" evidence="1">
    <location>
        <begin position="19"/>
        <end position="343"/>
    </location>
</feature>
<dbReference type="InterPro" id="IPR000719">
    <property type="entry name" value="Prot_kinase_dom"/>
</dbReference>
<evidence type="ECO:0000313" key="3">
    <source>
        <dbReference type="EMBL" id="EEQ89558.2"/>
    </source>
</evidence>
<sequence length="343" mass="38774">MIAFLFDMAVALFQSLNANWLLRLLALGDTRDAHPLSLTSMKIIKIPPRLTCYELLSGGAVGWVYRIDHRIVLKYPVHPNSDGFKREMAFFDILEKHEPCPHIIQSFLRVPDGIFLASMGGGSLHHRLETHQRRSADGRRVERVISTEPQHLVKRWLMELCKAAAWLESLGYVHGDIRPPNLLLDNQDHLKMADFDCVQLIGTLLEGGAAAPWARVLGAEYGSEEGSFGACGPRTEQFAVGSILYCLTRGHEPYEMDDFDDDAEKVTLFKHMIFPPLTGSHFDTIIERSWKGEFPLLKDLSEEANSLCFENDQPRPLALTFEYCSDIRRECQSLVDSGLLVFT</sequence>
<dbReference type="SUPFAM" id="SSF56112">
    <property type="entry name" value="Protein kinase-like (PK-like)"/>
    <property type="match status" value="1"/>
</dbReference>
<feature type="signal peptide" evidence="1">
    <location>
        <begin position="1"/>
        <end position="18"/>
    </location>
</feature>
<evidence type="ECO:0000259" key="2">
    <source>
        <dbReference type="PROSITE" id="PS50011"/>
    </source>
</evidence>
<dbReference type="GO" id="GO:0004674">
    <property type="term" value="F:protein serine/threonine kinase activity"/>
    <property type="evidence" value="ECO:0007669"/>
    <property type="project" value="UniProtKB-KW"/>
</dbReference>
<dbReference type="PROSITE" id="PS50011">
    <property type="entry name" value="PROTEIN_KINASE_DOM"/>
    <property type="match status" value="1"/>
</dbReference>
<dbReference type="InterPro" id="IPR011009">
    <property type="entry name" value="Kinase-like_dom_sf"/>
</dbReference>
<name>A0ABM9YHS9_AJEDR</name>
<accession>A0ABM9YHS9</accession>
<dbReference type="PANTHER" id="PTHR44329">
    <property type="entry name" value="SERINE/THREONINE-PROTEIN KINASE TNNI3K-RELATED"/>
    <property type="match status" value="1"/>
</dbReference>
<dbReference type="SMART" id="SM00220">
    <property type="entry name" value="S_TKc"/>
    <property type="match status" value="1"/>
</dbReference>